<dbReference type="Proteomes" id="UP001482513">
    <property type="component" value="Unassembled WGS sequence"/>
</dbReference>
<dbReference type="EMBL" id="JAMPKX010000015">
    <property type="protein sequence ID" value="MEP0949765.1"/>
    <property type="molecule type" value="Genomic_DNA"/>
</dbReference>
<dbReference type="PANTHER" id="PTHR42760:SF133">
    <property type="entry name" value="3-OXOACYL-[ACYL-CARRIER-PROTEIN] REDUCTASE"/>
    <property type="match status" value="1"/>
</dbReference>
<dbReference type="InterPro" id="IPR036291">
    <property type="entry name" value="NAD(P)-bd_dom_sf"/>
</dbReference>
<dbReference type="CDD" id="cd05233">
    <property type="entry name" value="SDR_c"/>
    <property type="match status" value="1"/>
</dbReference>
<dbReference type="InterPro" id="IPR002347">
    <property type="entry name" value="SDR_fam"/>
</dbReference>
<dbReference type="PROSITE" id="PS00061">
    <property type="entry name" value="ADH_SHORT"/>
    <property type="match status" value="1"/>
</dbReference>
<evidence type="ECO:0000313" key="5">
    <source>
        <dbReference type="Proteomes" id="UP001482513"/>
    </source>
</evidence>
<evidence type="ECO:0000256" key="1">
    <source>
        <dbReference type="ARBA" id="ARBA00006484"/>
    </source>
</evidence>
<dbReference type="PRINTS" id="PR00080">
    <property type="entry name" value="SDRFAMILY"/>
</dbReference>
<dbReference type="InterPro" id="IPR057326">
    <property type="entry name" value="KR_dom"/>
</dbReference>
<keyword evidence="5" id="KW-1185">Reference proteome</keyword>
<evidence type="ECO:0000256" key="2">
    <source>
        <dbReference type="ARBA" id="ARBA00023002"/>
    </source>
</evidence>
<dbReference type="InterPro" id="IPR020904">
    <property type="entry name" value="Sc_DH/Rdtase_CS"/>
</dbReference>
<sequence length="266" mass="28368">MSATATYDFQGKTILITGGAGEIGKATAHRFAANGATIVLLDINEMRLAEVAQGLKDYGNPVYTVRCDVTDAQEVADMIAIAVEQVGQLDYVFNNAGYQGAFAKTDEYPEQDFQKVIDINVVGVFHILKAAAQHLRKAGGAIVNMASHAGVDGPPNMLAYAASKFAVVGMTQTAAKDLAPYGIRVNALSPSLVGPGFMWTRQTELQAGVGSQYFDADPKVVEQQMINLVPLRRLGRLEEVANGVAFLMSDEASYITGFNLDITGGQ</sequence>
<keyword evidence="2" id="KW-0560">Oxidoreductase</keyword>
<accession>A0ABV0KAF7</accession>
<dbReference type="Gene3D" id="3.40.50.720">
    <property type="entry name" value="NAD(P)-binding Rossmann-like Domain"/>
    <property type="match status" value="1"/>
</dbReference>
<dbReference type="SUPFAM" id="SSF51735">
    <property type="entry name" value="NAD(P)-binding Rossmann-fold domains"/>
    <property type="match status" value="1"/>
</dbReference>
<evidence type="ECO:0000259" key="3">
    <source>
        <dbReference type="SMART" id="SM00822"/>
    </source>
</evidence>
<dbReference type="PANTHER" id="PTHR42760">
    <property type="entry name" value="SHORT-CHAIN DEHYDROGENASES/REDUCTASES FAMILY MEMBER"/>
    <property type="match status" value="1"/>
</dbReference>
<comment type="caution">
    <text evidence="4">The sequence shown here is derived from an EMBL/GenBank/DDBJ whole genome shotgun (WGS) entry which is preliminary data.</text>
</comment>
<dbReference type="Pfam" id="PF13561">
    <property type="entry name" value="adh_short_C2"/>
    <property type="match status" value="1"/>
</dbReference>
<feature type="domain" description="Ketoreductase" evidence="3">
    <location>
        <begin position="12"/>
        <end position="191"/>
    </location>
</feature>
<protein>
    <submittedName>
        <fullName evidence="4">SDR family oxidoreductase</fullName>
    </submittedName>
</protein>
<name>A0ABV0KAF7_9CYAN</name>
<reference evidence="4 5" key="1">
    <citation type="submission" date="2022-04" db="EMBL/GenBank/DDBJ databases">
        <title>Positive selection, recombination, and allopatry shape intraspecific diversity of widespread and dominant cyanobacteria.</title>
        <authorList>
            <person name="Wei J."/>
            <person name="Shu W."/>
            <person name="Hu C."/>
        </authorList>
    </citation>
    <scope>NUCLEOTIDE SEQUENCE [LARGE SCALE GENOMIC DNA]</scope>
    <source>
        <strain evidence="4 5">DQ-A4</strain>
    </source>
</reference>
<dbReference type="RefSeq" id="WP_190703289.1">
    <property type="nucleotide sequence ID" value="NZ_JAMPKX010000015.1"/>
</dbReference>
<comment type="similarity">
    <text evidence="1">Belongs to the short-chain dehydrogenases/reductases (SDR) family.</text>
</comment>
<evidence type="ECO:0000313" key="4">
    <source>
        <dbReference type="EMBL" id="MEP0949765.1"/>
    </source>
</evidence>
<gene>
    <name evidence="4" type="ORF">NC992_23020</name>
</gene>
<dbReference type="PRINTS" id="PR00081">
    <property type="entry name" value="GDHRDH"/>
</dbReference>
<proteinExistence type="inferred from homology"/>
<organism evidence="4 5">
    <name type="scientific">Leptolyngbya subtilissima DQ-A4</name>
    <dbReference type="NCBI Taxonomy" id="2933933"/>
    <lineage>
        <taxon>Bacteria</taxon>
        <taxon>Bacillati</taxon>
        <taxon>Cyanobacteriota</taxon>
        <taxon>Cyanophyceae</taxon>
        <taxon>Leptolyngbyales</taxon>
        <taxon>Leptolyngbyaceae</taxon>
        <taxon>Leptolyngbya group</taxon>
        <taxon>Leptolyngbya</taxon>
    </lineage>
</organism>
<dbReference type="SMART" id="SM00822">
    <property type="entry name" value="PKS_KR"/>
    <property type="match status" value="1"/>
</dbReference>